<evidence type="ECO:0000256" key="1">
    <source>
        <dbReference type="ARBA" id="ARBA00003408"/>
    </source>
</evidence>
<dbReference type="Pfam" id="PF01554">
    <property type="entry name" value="MatE"/>
    <property type="match status" value="2"/>
</dbReference>
<comment type="function">
    <text evidence="1">Multidrug efflux pump.</text>
</comment>
<protein>
    <recommendedName>
        <fullName evidence="4">Probable multidrug resistance protein NorM</fullName>
    </recommendedName>
    <alternativeName>
        <fullName evidence="12">Multidrug-efflux transporter</fullName>
    </alternativeName>
</protein>
<feature type="transmembrane region" description="Helical" evidence="14">
    <location>
        <begin position="435"/>
        <end position="457"/>
    </location>
</feature>
<accession>A0A1G8GXC2</accession>
<dbReference type="InterPro" id="IPR050222">
    <property type="entry name" value="MATE_MdtK"/>
</dbReference>
<evidence type="ECO:0000256" key="11">
    <source>
        <dbReference type="ARBA" id="ARBA00023136"/>
    </source>
</evidence>
<name>A0A1G8GXC2_9CLOT</name>
<dbReference type="PANTHER" id="PTHR43298">
    <property type="entry name" value="MULTIDRUG RESISTANCE PROTEIN NORM-RELATED"/>
    <property type="match status" value="1"/>
</dbReference>
<keyword evidence="8 14" id="KW-0812">Transmembrane</keyword>
<keyword evidence="9 14" id="KW-1133">Transmembrane helix</keyword>
<dbReference type="NCBIfam" id="TIGR00797">
    <property type="entry name" value="matE"/>
    <property type="match status" value="1"/>
</dbReference>
<comment type="similarity">
    <text evidence="3">Belongs to the multi antimicrobial extrusion (MATE) (TC 2.A.66.1) family.</text>
</comment>
<evidence type="ECO:0000256" key="5">
    <source>
        <dbReference type="ARBA" id="ARBA00022448"/>
    </source>
</evidence>
<evidence type="ECO:0000256" key="10">
    <source>
        <dbReference type="ARBA" id="ARBA00023065"/>
    </source>
</evidence>
<evidence type="ECO:0000256" key="6">
    <source>
        <dbReference type="ARBA" id="ARBA00022449"/>
    </source>
</evidence>
<evidence type="ECO:0000256" key="7">
    <source>
        <dbReference type="ARBA" id="ARBA00022475"/>
    </source>
</evidence>
<feature type="transmembrane region" description="Helical" evidence="14">
    <location>
        <begin position="371"/>
        <end position="394"/>
    </location>
</feature>
<keyword evidence="10" id="KW-0406">Ion transport</keyword>
<dbReference type="GO" id="GO:0005886">
    <property type="term" value="C:plasma membrane"/>
    <property type="evidence" value="ECO:0007669"/>
    <property type="project" value="UniProtKB-SubCell"/>
</dbReference>
<organism evidence="15 16">
    <name type="scientific">Proteiniclasticum ruminis</name>
    <dbReference type="NCBI Taxonomy" id="398199"/>
    <lineage>
        <taxon>Bacteria</taxon>
        <taxon>Bacillati</taxon>
        <taxon>Bacillota</taxon>
        <taxon>Clostridia</taxon>
        <taxon>Eubacteriales</taxon>
        <taxon>Clostridiaceae</taxon>
        <taxon>Proteiniclasticum</taxon>
    </lineage>
</organism>
<evidence type="ECO:0000256" key="3">
    <source>
        <dbReference type="ARBA" id="ARBA00010199"/>
    </source>
</evidence>
<feature type="transmembrane region" description="Helical" evidence="14">
    <location>
        <begin position="59"/>
        <end position="84"/>
    </location>
</feature>
<evidence type="ECO:0000313" key="15">
    <source>
        <dbReference type="EMBL" id="SDH99043.1"/>
    </source>
</evidence>
<feature type="transmembrane region" description="Helical" evidence="14">
    <location>
        <begin position="406"/>
        <end position="428"/>
    </location>
</feature>
<evidence type="ECO:0000313" key="16">
    <source>
        <dbReference type="Proteomes" id="UP000183255"/>
    </source>
</evidence>
<evidence type="ECO:0000256" key="14">
    <source>
        <dbReference type="SAM" id="Phobius"/>
    </source>
</evidence>
<dbReference type="AlphaFoldDB" id="A0A1G8GXC2"/>
<keyword evidence="6" id="KW-0050">Antiport</keyword>
<dbReference type="GO" id="GO:0015297">
    <property type="term" value="F:antiporter activity"/>
    <property type="evidence" value="ECO:0007669"/>
    <property type="project" value="UniProtKB-KW"/>
</dbReference>
<evidence type="ECO:0000256" key="8">
    <source>
        <dbReference type="ARBA" id="ARBA00022692"/>
    </source>
</evidence>
<feature type="transmembrane region" description="Helical" evidence="14">
    <location>
        <begin position="142"/>
        <end position="161"/>
    </location>
</feature>
<sequence>MNDEKQMNNEKHMNDKKQMNDEKQSETIDVSDNWKPDKREKKSWDQRIKNPIRRDVLKLAWPILIELLLGSLFGMIDMMMLGWIADKALSAASVAAVGITNQPMFIGLSLAQALNVGGTAMIARYMGAKQPHKVDSVMKHVILLNIFVLAIPLATFGLVFTDEIMRFMGAEADTISAGSSYFRIIMVGYLFQSFNMSITAALRGIGETKAPMRINLKVNFLNVIGNAVLIYGLLYFPALGVTGAGISTAFSHVVASVLMVRFVTRKDSPLKLDLKKKFKYNKVVIQNLIRVGVPASLESLALRIGVMMFVRIVASLGTVVYASHQIALSILGLSFQPGQAFGIAASSMVGRSLGAQNLKKAELYAKETRKIGSIISTGMALLFFFFGPQIVSLYTTDPIIIDNASMALKIIAVVQPFQSSQLILAGALRGAGDTFWPLVATFIGVFGFRVLVAYLLVKVLGMGLMGAWIAVLIDQLIRWVFVYGRFRTNKWKYIRIR</sequence>
<dbReference type="InterPro" id="IPR002528">
    <property type="entry name" value="MATE_fam"/>
</dbReference>
<evidence type="ECO:0000256" key="2">
    <source>
        <dbReference type="ARBA" id="ARBA00004651"/>
    </source>
</evidence>
<dbReference type="GO" id="GO:0042910">
    <property type="term" value="F:xenobiotic transmembrane transporter activity"/>
    <property type="evidence" value="ECO:0007669"/>
    <property type="project" value="InterPro"/>
</dbReference>
<keyword evidence="7" id="KW-1003">Cell membrane</keyword>
<gene>
    <name evidence="15" type="ORF">SAMN05421804_101398</name>
</gene>
<feature type="transmembrane region" description="Helical" evidence="14">
    <location>
        <begin position="244"/>
        <end position="263"/>
    </location>
</feature>
<dbReference type="EMBL" id="FNDZ01000001">
    <property type="protein sequence ID" value="SDH99043.1"/>
    <property type="molecule type" value="Genomic_DNA"/>
</dbReference>
<evidence type="ECO:0000256" key="9">
    <source>
        <dbReference type="ARBA" id="ARBA00022989"/>
    </source>
</evidence>
<feature type="region of interest" description="Disordered" evidence="13">
    <location>
        <begin position="1"/>
        <end position="44"/>
    </location>
</feature>
<evidence type="ECO:0000256" key="13">
    <source>
        <dbReference type="SAM" id="MobiDB-lite"/>
    </source>
</evidence>
<feature type="transmembrane region" description="Helical" evidence="14">
    <location>
        <begin position="181"/>
        <end position="206"/>
    </location>
</feature>
<feature type="transmembrane region" description="Helical" evidence="14">
    <location>
        <begin position="104"/>
        <end position="122"/>
    </location>
</feature>
<proteinExistence type="inferred from homology"/>
<keyword evidence="5" id="KW-0813">Transport</keyword>
<dbReference type="GO" id="GO:0006811">
    <property type="term" value="P:monoatomic ion transport"/>
    <property type="evidence" value="ECO:0007669"/>
    <property type="project" value="UniProtKB-KW"/>
</dbReference>
<feature type="transmembrane region" description="Helical" evidence="14">
    <location>
        <begin position="463"/>
        <end position="486"/>
    </location>
</feature>
<comment type="subcellular location">
    <subcellularLocation>
        <location evidence="2">Cell membrane</location>
        <topology evidence="2">Multi-pass membrane protein</topology>
    </subcellularLocation>
</comment>
<keyword evidence="11 14" id="KW-0472">Membrane</keyword>
<dbReference type="Proteomes" id="UP000183255">
    <property type="component" value="Unassembled WGS sequence"/>
</dbReference>
<evidence type="ECO:0000256" key="4">
    <source>
        <dbReference type="ARBA" id="ARBA00020268"/>
    </source>
</evidence>
<feature type="transmembrane region" description="Helical" evidence="14">
    <location>
        <begin position="218"/>
        <end position="238"/>
    </location>
</feature>
<dbReference type="CDD" id="cd13137">
    <property type="entry name" value="MATE_NorM_like"/>
    <property type="match status" value="1"/>
</dbReference>
<dbReference type="PANTHER" id="PTHR43298:SF2">
    <property type="entry name" value="FMN_FAD EXPORTER YEEO-RELATED"/>
    <property type="match status" value="1"/>
</dbReference>
<dbReference type="PIRSF" id="PIRSF006603">
    <property type="entry name" value="DinF"/>
    <property type="match status" value="1"/>
</dbReference>
<evidence type="ECO:0000256" key="12">
    <source>
        <dbReference type="ARBA" id="ARBA00031636"/>
    </source>
</evidence>
<reference evidence="15 16" key="1">
    <citation type="submission" date="2016-10" db="EMBL/GenBank/DDBJ databases">
        <authorList>
            <person name="de Groot N.N."/>
        </authorList>
    </citation>
    <scope>NUCLEOTIDE SEQUENCE [LARGE SCALE GENOMIC DNA]</scope>
    <source>
        <strain evidence="15 16">CGMCC 1.5058</strain>
    </source>
</reference>
<dbReference type="InterPro" id="IPR048279">
    <property type="entry name" value="MdtK-like"/>
</dbReference>